<evidence type="ECO:0000256" key="2">
    <source>
        <dbReference type="SAM" id="Phobius"/>
    </source>
</evidence>
<dbReference type="Proteomes" id="UP000198945">
    <property type="component" value="Unassembled WGS sequence"/>
</dbReference>
<protein>
    <submittedName>
        <fullName evidence="3">Uncharacterized protein</fullName>
    </submittedName>
</protein>
<feature type="compositionally biased region" description="Low complexity" evidence="1">
    <location>
        <begin position="36"/>
        <end position="48"/>
    </location>
</feature>
<sequence length="72" mass="8013">MDKAVVEALKYINNPYALAAFFILIVGLIYIKIKSGNNSKTDNNKSNNISVSGKNHDLSNINQSVNERDDKE</sequence>
<evidence type="ECO:0000256" key="1">
    <source>
        <dbReference type="SAM" id="MobiDB-lite"/>
    </source>
</evidence>
<dbReference type="EMBL" id="FNEH01000027">
    <property type="protein sequence ID" value="SDJ08941.1"/>
    <property type="molecule type" value="Genomic_DNA"/>
</dbReference>
<feature type="compositionally biased region" description="Polar residues" evidence="1">
    <location>
        <begin position="49"/>
        <end position="65"/>
    </location>
</feature>
<evidence type="ECO:0000313" key="3">
    <source>
        <dbReference type="EMBL" id="SDJ08941.1"/>
    </source>
</evidence>
<keyword evidence="2" id="KW-1133">Transmembrane helix</keyword>
<feature type="region of interest" description="Disordered" evidence="1">
    <location>
        <begin position="36"/>
        <end position="72"/>
    </location>
</feature>
<evidence type="ECO:0000313" key="4">
    <source>
        <dbReference type="Proteomes" id="UP000198945"/>
    </source>
</evidence>
<dbReference type="AlphaFoldDB" id="A0A1G8QW99"/>
<keyword evidence="2" id="KW-0472">Membrane</keyword>
<dbReference type="RefSeq" id="WP_089717457.1">
    <property type="nucleotide sequence ID" value="NZ_FNEH01000027.1"/>
</dbReference>
<feature type="transmembrane region" description="Helical" evidence="2">
    <location>
        <begin position="12"/>
        <end position="31"/>
    </location>
</feature>
<proteinExistence type="predicted"/>
<accession>A0A1G8QW99</accession>
<gene>
    <name evidence="3" type="ORF">SAMN04515654_12711</name>
</gene>
<keyword evidence="2" id="KW-0812">Transmembrane</keyword>
<organism evidence="3 4">
    <name type="scientific">Halanaerobium congolense</name>
    <dbReference type="NCBI Taxonomy" id="54121"/>
    <lineage>
        <taxon>Bacteria</taxon>
        <taxon>Bacillati</taxon>
        <taxon>Bacillota</taxon>
        <taxon>Clostridia</taxon>
        <taxon>Halanaerobiales</taxon>
        <taxon>Halanaerobiaceae</taxon>
        <taxon>Halanaerobium</taxon>
    </lineage>
</organism>
<name>A0A1G8QW99_9FIRM</name>
<reference evidence="3 4" key="1">
    <citation type="submission" date="2016-10" db="EMBL/GenBank/DDBJ databases">
        <authorList>
            <person name="de Groot N.N."/>
        </authorList>
    </citation>
    <scope>NUCLEOTIDE SEQUENCE [LARGE SCALE GENOMIC DNA]</scope>
    <source>
        <strain evidence="3 4">WG7</strain>
    </source>
</reference>